<organism evidence="3 4">
    <name type="scientific">Myroides albus</name>
    <dbReference type="NCBI Taxonomy" id="2562892"/>
    <lineage>
        <taxon>Bacteria</taxon>
        <taxon>Pseudomonadati</taxon>
        <taxon>Bacteroidota</taxon>
        <taxon>Flavobacteriia</taxon>
        <taxon>Flavobacteriales</taxon>
        <taxon>Flavobacteriaceae</taxon>
        <taxon>Myroides</taxon>
    </lineage>
</organism>
<dbReference type="InterPro" id="IPR036873">
    <property type="entry name" value="Rhodanese-like_dom_sf"/>
</dbReference>
<dbReference type="AlphaFoldDB" id="A0A6I3LD89"/>
<evidence type="ECO:0000313" key="3">
    <source>
        <dbReference type="EMBL" id="MTG97449.1"/>
    </source>
</evidence>
<feature type="chain" id="PRO_5026189952" evidence="1">
    <location>
        <begin position="23"/>
        <end position="125"/>
    </location>
</feature>
<proteinExistence type="predicted"/>
<dbReference type="InterPro" id="IPR001763">
    <property type="entry name" value="Rhodanese-like_dom"/>
</dbReference>
<comment type="caution">
    <text evidence="3">The sequence shown here is derived from an EMBL/GenBank/DDBJ whole genome shotgun (WGS) entry which is preliminary data.</text>
</comment>
<dbReference type="InterPro" id="IPR052367">
    <property type="entry name" value="Thiosulfate_ST/Rhodanese-like"/>
</dbReference>
<gene>
    <name evidence="3" type="ORF">GJV76_04755</name>
</gene>
<evidence type="ECO:0000259" key="2">
    <source>
        <dbReference type="PROSITE" id="PS50206"/>
    </source>
</evidence>
<dbReference type="SMART" id="SM00450">
    <property type="entry name" value="RHOD"/>
    <property type="match status" value="1"/>
</dbReference>
<dbReference type="RefSeq" id="WP_155091496.1">
    <property type="nucleotide sequence ID" value="NZ_CP102754.1"/>
</dbReference>
<dbReference type="EMBL" id="WMJX01000006">
    <property type="protein sequence ID" value="MTG97449.1"/>
    <property type="molecule type" value="Genomic_DNA"/>
</dbReference>
<accession>A0A6I3LD89</accession>
<dbReference type="Proteomes" id="UP000438760">
    <property type="component" value="Unassembled WGS sequence"/>
</dbReference>
<dbReference type="Gene3D" id="3.40.250.10">
    <property type="entry name" value="Rhodanese-like domain"/>
    <property type="match status" value="1"/>
</dbReference>
<dbReference type="SUPFAM" id="SSF52821">
    <property type="entry name" value="Rhodanese/Cell cycle control phosphatase"/>
    <property type="match status" value="1"/>
</dbReference>
<dbReference type="PANTHER" id="PTHR45431">
    <property type="entry name" value="RHODANESE-LIKE DOMAIN-CONTAINING PROTEIN 15, CHLOROPLASTIC"/>
    <property type="match status" value="1"/>
</dbReference>
<keyword evidence="1" id="KW-0732">Signal</keyword>
<protein>
    <submittedName>
        <fullName evidence="3">Rhodanese-like domain-containing protein</fullName>
    </submittedName>
</protein>
<keyword evidence="4" id="KW-1185">Reference proteome</keyword>
<sequence length="125" mass="14326">MMIKTLFLTVMLSSLSLSASYAQENNDKFLLNKESFEVISKDNKSNVIDVRTAKEFSEGSIGEAKNIDFLKEDFIDQMKQFDKQEPIYIFCKSGKRSAKAKQALVNEGFLQVYELDGGYTKWIEE</sequence>
<dbReference type="OrthoDB" id="9808735at2"/>
<feature type="domain" description="Rhodanese" evidence="2">
    <location>
        <begin position="41"/>
        <end position="124"/>
    </location>
</feature>
<dbReference type="Pfam" id="PF00581">
    <property type="entry name" value="Rhodanese"/>
    <property type="match status" value="1"/>
</dbReference>
<dbReference type="PROSITE" id="PS50206">
    <property type="entry name" value="RHODANESE_3"/>
    <property type="match status" value="1"/>
</dbReference>
<dbReference type="CDD" id="cd00158">
    <property type="entry name" value="RHOD"/>
    <property type="match status" value="1"/>
</dbReference>
<dbReference type="PANTHER" id="PTHR45431:SF3">
    <property type="entry name" value="RHODANESE-LIKE DOMAIN-CONTAINING PROTEIN 15, CHLOROPLASTIC"/>
    <property type="match status" value="1"/>
</dbReference>
<evidence type="ECO:0000256" key="1">
    <source>
        <dbReference type="SAM" id="SignalP"/>
    </source>
</evidence>
<reference evidence="3 4" key="1">
    <citation type="submission" date="2019-11" db="EMBL/GenBank/DDBJ databases">
        <title>Genome of Strain BIT-d1.</title>
        <authorList>
            <person name="Yang Y."/>
        </authorList>
    </citation>
    <scope>NUCLEOTIDE SEQUENCE [LARGE SCALE GENOMIC DNA]</scope>
    <source>
        <strain evidence="3 4">BIT-d1</strain>
    </source>
</reference>
<feature type="signal peptide" evidence="1">
    <location>
        <begin position="1"/>
        <end position="22"/>
    </location>
</feature>
<name>A0A6I3LD89_9FLAO</name>
<evidence type="ECO:0000313" key="4">
    <source>
        <dbReference type="Proteomes" id="UP000438760"/>
    </source>
</evidence>